<name>A0ABQ7HXW3_9MICR</name>
<evidence type="ECO:0000256" key="5">
    <source>
        <dbReference type="ARBA" id="ARBA00022786"/>
    </source>
</evidence>
<protein>
    <recommendedName>
        <fullName evidence="3">HECT-type E3 ubiquitin transferase</fullName>
        <ecNumber evidence="3">2.3.2.26</ecNumber>
    </recommendedName>
</protein>
<gene>
    <name evidence="8" type="primary">TOM1_1</name>
    <name evidence="8" type="ORF">TCON_1794</name>
</gene>
<dbReference type="InterPro" id="IPR050409">
    <property type="entry name" value="E3_ubiq-protein_ligase"/>
</dbReference>
<sequence>MGNVITSSKTSNNLHTSNPITGMSDKIIKQQLFNLNDYKNISEYFYSILKKINKTYFMQANNIIQIKEFSDDDRHNIIKMIKTINAVTFISSIHQKIISKTYLEIYHLFFTTDLEILETIYIFLKKILETIHNKPDIITKNIKFLFNNLILENLFSNHSPYTNFFDNISRIDLKKRIILKTNSNLYLLNENKEIDIHFVLSKNIKTYSNSMENIQKLPLITRFFFYCKDKEIKLLSDFNLTLLHISLLFNNNRFIDLNTYKNTEVLKEYFQKLANCAHEAVFIIIADALKNNKENIMLNDYNMMKKYLCDHNFYCFNDKKYKLMCLLISSGFANLLYYCILAFTDVDNGKFFNFLSDFQKLFVHNIEILIFIHDYLNLTNQAYQSLIYHSGCIKNISKFKNSVRKILIPNTSDSDFNKMCIAGARKMINDYYKSGFDELYIESFDKTIVLKDFYTLLLLLIETLIYNPVKKLNTEILPKTENLLSHLRGILLHNNKYIKKLEILIWIIKRYIKKGNNINKKNIYVLELNEMDEEIKKIIKYQFEGLKKYENELLSIHIFKKETHAYLIRMIYDLFFPHTIISLLIVVKRENIFNEMRNYYIDWNKNKYPCVNFKLKIKFKNEDGEYGIGLLKIWGTLLGHEFLNIKTRMFEMVDPITRTYSPFVCLNPSESRLKNFEFLGWFIAVSLNMSLLVNFKFPNYIYRMILGSSELMNKEERMDIVKLLHVKEKHFKETGEIEYYITILDEKDEFVDFDISFSSNNKENDVVKFEKFSNDIYRYFMSIGIKEQINSLKKGFDRFIDPKYRPKDEYEFHDLICGDDEICVENWKNNTTYENFNEITVGFFWSYVASLSAQEKTFLLYLITGSESLPTGGFQNLKPTFNIHLSPASYQFDLPKVFTCSNTIILINVTSQDEMNTKMNSFIEVCKISGITLY</sequence>
<dbReference type="EMBL" id="SBIQ01000145">
    <property type="protein sequence ID" value="KAF7682996.1"/>
    <property type="molecule type" value="Genomic_DNA"/>
</dbReference>
<feature type="domain" description="HECT" evidence="7">
    <location>
        <begin position="614"/>
        <end position="934"/>
    </location>
</feature>
<evidence type="ECO:0000313" key="9">
    <source>
        <dbReference type="Proteomes" id="UP001516464"/>
    </source>
</evidence>
<evidence type="ECO:0000259" key="7">
    <source>
        <dbReference type="PROSITE" id="PS50237"/>
    </source>
</evidence>
<organism evidence="8 9">
    <name type="scientific">Astathelohania contejeani</name>
    <dbReference type="NCBI Taxonomy" id="164912"/>
    <lineage>
        <taxon>Eukaryota</taxon>
        <taxon>Fungi</taxon>
        <taxon>Fungi incertae sedis</taxon>
        <taxon>Microsporidia</taxon>
        <taxon>Astathelohaniidae</taxon>
        <taxon>Astathelohania</taxon>
    </lineage>
</organism>
<dbReference type="PANTHER" id="PTHR11254:SF440">
    <property type="entry name" value="E3 UBIQUITIN-PROTEIN LIGASE NEDD-4"/>
    <property type="match status" value="1"/>
</dbReference>
<dbReference type="SUPFAM" id="SSF56204">
    <property type="entry name" value="Hect, E3 ligase catalytic domain"/>
    <property type="match status" value="1"/>
</dbReference>
<reference evidence="8 9" key="1">
    <citation type="submission" date="2019-01" db="EMBL/GenBank/DDBJ databases">
        <title>Genomes sequencing and comparative genomics of infectious freshwater microsporidia, Cucumispora dikerogammari and Thelohania contejeani.</title>
        <authorList>
            <person name="Cormier A."/>
            <person name="Giraud I."/>
            <person name="Wattier R."/>
            <person name="Teixeira M."/>
            <person name="Grandjean F."/>
            <person name="Rigaud T."/>
            <person name="Cordaux R."/>
        </authorList>
    </citation>
    <scope>NUCLEOTIDE SEQUENCE [LARGE SCALE GENOMIC DNA]</scope>
    <source>
        <strain evidence="8">T1</strain>
        <tissue evidence="8">Spores</tissue>
    </source>
</reference>
<comment type="pathway">
    <text evidence="2">Protein modification; protein ubiquitination.</text>
</comment>
<dbReference type="Gene3D" id="3.30.2410.10">
    <property type="entry name" value="Hect, E3 ligase catalytic domain"/>
    <property type="match status" value="1"/>
</dbReference>
<evidence type="ECO:0000256" key="1">
    <source>
        <dbReference type="ARBA" id="ARBA00000885"/>
    </source>
</evidence>
<comment type="catalytic activity">
    <reaction evidence="1">
        <text>S-ubiquitinyl-[E2 ubiquitin-conjugating enzyme]-L-cysteine + [acceptor protein]-L-lysine = [E2 ubiquitin-conjugating enzyme]-L-cysteine + N(6)-ubiquitinyl-[acceptor protein]-L-lysine.</text>
        <dbReference type="EC" id="2.3.2.26"/>
    </reaction>
</comment>
<dbReference type="SMART" id="SM00119">
    <property type="entry name" value="HECTc"/>
    <property type="match status" value="1"/>
</dbReference>
<dbReference type="InterPro" id="IPR000569">
    <property type="entry name" value="HECT_dom"/>
</dbReference>
<dbReference type="Pfam" id="PF00632">
    <property type="entry name" value="HECT"/>
    <property type="match status" value="1"/>
</dbReference>
<dbReference type="PROSITE" id="PS50237">
    <property type="entry name" value="HECT"/>
    <property type="match status" value="1"/>
</dbReference>
<evidence type="ECO:0000256" key="2">
    <source>
        <dbReference type="ARBA" id="ARBA00004906"/>
    </source>
</evidence>
<comment type="caution">
    <text evidence="8">The sequence shown here is derived from an EMBL/GenBank/DDBJ whole genome shotgun (WGS) entry which is preliminary data.</text>
</comment>
<keyword evidence="9" id="KW-1185">Reference proteome</keyword>
<accession>A0ABQ7HXW3</accession>
<proteinExistence type="predicted"/>
<keyword evidence="4" id="KW-0808">Transferase</keyword>
<dbReference type="Gene3D" id="3.30.2160.10">
    <property type="entry name" value="Hect, E3 ligase catalytic domain"/>
    <property type="match status" value="1"/>
</dbReference>
<dbReference type="InterPro" id="IPR035983">
    <property type="entry name" value="Hect_E3_ubiquitin_ligase"/>
</dbReference>
<evidence type="ECO:0000256" key="4">
    <source>
        <dbReference type="ARBA" id="ARBA00022679"/>
    </source>
</evidence>
<evidence type="ECO:0000256" key="6">
    <source>
        <dbReference type="PROSITE-ProRule" id="PRU00104"/>
    </source>
</evidence>
<dbReference type="Gene3D" id="3.90.1750.10">
    <property type="entry name" value="Hect, E3 ligase catalytic domains"/>
    <property type="match status" value="1"/>
</dbReference>
<dbReference type="Proteomes" id="UP001516464">
    <property type="component" value="Unassembled WGS sequence"/>
</dbReference>
<evidence type="ECO:0000256" key="3">
    <source>
        <dbReference type="ARBA" id="ARBA00012485"/>
    </source>
</evidence>
<feature type="active site" description="Glycyl thioester intermediate" evidence="6">
    <location>
        <position position="900"/>
    </location>
</feature>
<evidence type="ECO:0000313" key="8">
    <source>
        <dbReference type="EMBL" id="KAF7682996.1"/>
    </source>
</evidence>
<dbReference type="PANTHER" id="PTHR11254">
    <property type="entry name" value="HECT DOMAIN UBIQUITIN-PROTEIN LIGASE"/>
    <property type="match status" value="1"/>
</dbReference>
<dbReference type="EC" id="2.3.2.26" evidence="3"/>
<keyword evidence="5 6" id="KW-0833">Ubl conjugation pathway</keyword>